<organism evidence="1 2">
    <name type="scientific">Alteromonas pelagimontana</name>
    <dbReference type="NCBI Taxonomy" id="1858656"/>
    <lineage>
        <taxon>Bacteria</taxon>
        <taxon>Pseudomonadati</taxon>
        <taxon>Pseudomonadota</taxon>
        <taxon>Gammaproteobacteria</taxon>
        <taxon>Alteromonadales</taxon>
        <taxon>Alteromonadaceae</taxon>
        <taxon>Alteromonas/Salinimonas group</taxon>
        <taxon>Alteromonas</taxon>
    </lineage>
</organism>
<protein>
    <submittedName>
        <fullName evidence="1">Uncharacterized protein</fullName>
    </submittedName>
</protein>
<accession>A0A6M4M912</accession>
<evidence type="ECO:0000313" key="2">
    <source>
        <dbReference type="Proteomes" id="UP000219285"/>
    </source>
</evidence>
<dbReference type="AlphaFoldDB" id="A0A6M4M912"/>
<dbReference type="KEGG" id="apel:CA267_001800"/>
<name>A0A6M4M912_9ALTE</name>
<sequence length="114" mass="13320">MDKMTLTIVLSIVTLLVSIIQAAFWFWVNSIKEQNKLLNSSVTELTRSLNKTSMEFDRALAEYQLYVANNFVKQIQLDAHMDRIDKNLDEIKKMIERLHDRNNNTHIVTPLGRD</sequence>
<keyword evidence="2" id="KW-1185">Reference proteome</keyword>
<dbReference type="RefSeq" id="WP_075609059.1">
    <property type="nucleotide sequence ID" value="NZ_CP052766.1"/>
</dbReference>
<reference evidence="2" key="1">
    <citation type="submission" date="2014-12" db="EMBL/GenBank/DDBJ databases">
        <title>Complete genome sequence of a multi-drug resistant Klebsiella pneumoniae.</title>
        <authorList>
            <person name="Hua X."/>
            <person name="Chen Q."/>
            <person name="Li X."/>
            <person name="Feng Y."/>
            <person name="Ruan Z."/>
            <person name="Yu Y."/>
        </authorList>
    </citation>
    <scope>NUCLEOTIDE SEQUENCE [LARGE SCALE GENOMIC DNA]</scope>
    <source>
        <strain evidence="2">5.12</strain>
    </source>
</reference>
<dbReference type="EMBL" id="CP052766">
    <property type="protein sequence ID" value="QJR79617.1"/>
    <property type="molecule type" value="Genomic_DNA"/>
</dbReference>
<dbReference type="OrthoDB" id="10017838at2"/>
<gene>
    <name evidence="1" type="ORF">CA267_001800</name>
</gene>
<dbReference type="Proteomes" id="UP000219285">
    <property type="component" value="Chromosome"/>
</dbReference>
<proteinExistence type="predicted"/>
<reference evidence="1 2" key="2">
    <citation type="submission" date="2020-04" db="EMBL/GenBank/DDBJ databases">
        <title>Complete genome sequence of Alteromonas pelagimontana 5.12T.</title>
        <authorList>
            <person name="Sinha R.K."/>
            <person name="Krishnan K.P."/>
            <person name="Kurian J.P."/>
        </authorList>
    </citation>
    <scope>NUCLEOTIDE SEQUENCE [LARGE SCALE GENOMIC DNA]</scope>
    <source>
        <strain evidence="1 2">5.12</strain>
    </source>
</reference>
<evidence type="ECO:0000313" key="1">
    <source>
        <dbReference type="EMBL" id="QJR79617.1"/>
    </source>
</evidence>